<dbReference type="InterPro" id="IPR010753">
    <property type="entry name" value="DUF1330"/>
</dbReference>
<organism evidence="2">
    <name type="scientific">marine metagenome</name>
    <dbReference type="NCBI Taxonomy" id="408172"/>
    <lineage>
        <taxon>unclassified sequences</taxon>
        <taxon>metagenomes</taxon>
        <taxon>ecological metagenomes</taxon>
    </lineage>
</organism>
<protein>
    <recommendedName>
        <fullName evidence="1">DUF1330 domain-containing protein</fullName>
    </recommendedName>
</protein>
<evidence type="ECO:0000313" key="2">
    <source>
        <dbReference type="EMBL" id="SVA26701.1"/>
    </source>
</evidence>
<accession>A0A381UG50</accession>
<dbReference type="PANTHER" id="PTHR41521">
    <property type="match status" value="1"/>
</dbReference>
<dbReference type="AlphaFoldDB" id="A0A381UG50"/>
<gene>
    <name evidence="2" type="ORF">METZ01_LOCUS79555</name>
</gene>
<evidence type="ECO:0000259" key="1">
    <source>
        <dbReference type="Pfam" id="PF07045"/>
    </source>
</evidence>
<proteinExistence type="predicted"/>
<sequence length="72" mass="8255">MATQVVAKNNGRFLIRGGQQMQMENGNYERTVMVEFSSMDIAKEVYHSHEYQEALKIIESSAERDFVIVEGL</sequence>
<feature type="domain" description="DUF1330" evidence="1">
    <location>
        <begin position="2"/>
        <end position="72"/>
    </location>
</feature>
<dbReference type="InterPro" id="IPR011008">
    <property type="entry name" value="Dimeric_a/b-barrel"/>
</dbReference>
<dbReference type="Pfam" id="PF07045">
    <property type="entry name" value="DUF1330"/>
    <property type="match status" value="1"/>
</dbReference>
<reference evidence="2" key="1">
    <citation type="submission" date="2018-05" db="EMBL/GenBank/DDBJ databases">
        <authorList>
            <person name="Lanie J.A."/>
            <person name="Ng W.-L."/>
            <person name="Kazmierczak K.M."/>
            <person name="Andrzejewski T.M."/>
            <person name="Davidsen T.M."/>
            <person name="Wayne K.J."/>
            <person name="Tettelin H."/>
            <person name="Glass J.I."/>
            <person name="Rusch D."/>
            <person name="Podicherti R."/>
            <person name="Tsui H.-C.T."/>
            <person name="Winkler M.E."/>
        </authorList>
    </citation>
    <scope>NUCLEOTIDE SEQUENCE</scope>
</reference>
<dbReference type="PANTHER" id="PTHR41521:SF4">
    <property type="entry name" value="BLR0684 PROTEIN"/>
    <property type="match status" value="1"/>
</dbReference>
<dbReference type="Gene3D" id="3.30.70.100">
    <property type="match status" value="1"/>
</dbReference>
<dbReference type="EMBL" id="UINC01006298">
    <property type="protein sequence ID" value="SVA26701.1"/>
    <property type="molecule type" value="Genomic_DNA"/>
</dbReference>
<dbReference type="SUPFAM" id="SSF54909">
    <property type="entry name" value="Dimeric alpha+beta barrel"/>
    <property type="match status" value="1"/>
</dbReference>
<name>A0A381UG50_9ZZZZ</name>